<accession>A0A1G6VT78</accession>
<sequence>MVRRVRWYVVSVARMERSLIRDRSIRTESGPGLRCASSGLQNCRHYPAGWNESARAIAQASRKRRSWVPSSSSSGRSVG</sequence>
<reference evidence="1 2" key="1">
    <citation type="submission" date="2016-10" db="EMBL/GenBank/DDBJ databases">
        <authorList>
            <person name="de Groot N.N."/>
        </authorList>
    </citation>
    <scope>NUCLEOTIDE SEQUENCE [LARGE SCALE GENOMIC DNA]</scope>
    <source>
        <strain evidence="1 2">R5</strain>
    </source>
</reference>
<name>A0A1G6VT78_9BRAD</name>
<dbReference type="Proteomes" id="UP000199245">
    <property type="component" value="Unassembled WGS sequence"/>
</dbReference>
<evidence type="ECO:0000313" key="2">
    <source>
        <dbReference type="Proteomes" id="UP000199245"/>
    </source>
</evidence>
<gene>
    <name evidence="1" type="ORF">SAMN05216337_1012170</name>
</gene>
<dbReference type="AlphaFoldDB" id="A0A1G6VT78"/>
<evidence type="ECO:0000313" key="1">
    <source>
        <dbReference type="EMBL" id="SDD56643.1"/>
    </source>
</evidence>
<dbReference type="EMBL" id="FMZW01000012">
    <property type="protein sequence ID" value="SDD56643.1"/>
    <property type="molecule type" value="Genomic_DNA"/>
</dbReference>
<organism evidence="1 2">
    <name type="scientific">Bradyrhizobium brasilense</name>
    <dbReference type="NCBI Taxonomy" id="1419277"/>
    <lineage>
        <taxon>Bacteria</taxon>
        <taxon>Pseudomonadati</taxon>
        <taxon>Pseudomonadota</taxon>
        <taxon>Alphaproteobacteria</taxon>
        <taxon>Hyphomicrobiales</taxon>
        <taxon>Nitrobacteraceae</taxon>
        <taxon>Bradyrhizobium</taxon>
    </lineage>
</organism>
<protein>
    <submittedName>
        <fullName evidence="1">Uncharacterized protein</fullName>
    </submittedName>
</protein>
<proteinExistence type="predicted"/>